<dbReference type="AlphaFoldDB" id="A0A6J4LE39"/>
<dbReference type="FunFam" id="3.20.20.70:FF:000009">
    <property type="entry name" value="1-(5-phosphoribosyl)-5-[(5-phosphoribosylamino)methylideneamino] imidazole-4-carboxamide isomerase"/>
    <property type="match status" value="1"/>
</dbReference>
<reference evidence="12" key="1">
    <citation type="submission" date="2020-02" db="EMBL/GenBank/DDBJ databases">
        <authorList>
            <person name="Meier V. D."/>
        </authorList>
    </citation>
    <scope>NUCLEOTIDE SEQUENCE</scope>
    <source>
        <strain evidence="12">AVDCRST_MAG71</strain>
    </source>
</reference>
<comment type="pathway">
    <text evidence="3 9 11">Amino-acid biosynthesis; L-histidine biosynthesis; L-histidine from 5-phospho-alpha-D-ribose 1-diphosphate: step 4/9.</text>
</comment>
<dbReference type="EMBL" id="CADCUA010000422">
    <property type="protein sequence ID" value="CAA9330769.1"/>
    <property type="molecule type" value="Genomic_DNA"/>
</dbReference>
<dbReference type="NCBIfam" id="TIGR00007">
    <property type="entry name" value="1-(5-phosphoribosyl)-5-[(5-phosphoribosylamino)methylideneamino]imidazole-4-carboxamide isomerase"/>
    <property type="match status" value="1"/>
</dbReference>
<dbReference type="Pfam" id="PF00977">
    <property type="entry name" value="His_biosynth"/>
    <property type="match status" value="1"/>
</dbReference>
<dbReference type="InterPro" id="IPR044524">
    <property type="entry name" value="Isoase_HisA-like"/>
</dbReference>
<evidence type="ECO:0000256" key="11">
    <source>
        <dbReference type="RuleBase" id="RU003658"/>
    </source>
</evidence>
<evidence type="ECO:0000256" key="10">
    <source>
        <dbReference type="RuleBase" id="RU003657"/>
    </source>
</evidence>
<evidence type="ECO:0000256" key="5">
    <source>
        <dbReference type="ARBA" id="ARBA00022490"/>
    </source>
</evidence>
<organism evidence="12">
    <name type="scientific">uncultured Lysobacter sp</name>
    <dbReference type="NCBI Taxonomy" id="271060"/>
    <lineage>
        <taxon>Bacteria</taxon>
        <taxon>Pseudomonadati</taxon>
        <taxon>Pseudomonadota</taxon>
        <taxon>Gammaproteobacteria</taxon>
        <taxon>Lysobacterales</taxon>
        <taxon>Lysobacteraceae</taxon>
        <taxon>Lysobacter</taxon>
        <taxon>environmental samples</taxon>
    </lineage>
</organism>
<evidence type="ECO:0000256" key="9">
    <source>
        <dbReference type="HAMAP-Rule" id="MF_01014"/>
    </source>
</evidence>
<dbReference type="EC" id="5.3.1.16" evidence="9 11"/>
<dbReference type="SUPFAM" id="SSF51366">
    <property type="entry name" value="Ribulose-phoshate binding barrel"/>
    <property type="match status" value="1"/>
</dbReference>
<comment type="catalytic activity">
    <reaction evidence="1 9 11">
        <text>1-(5-phospho-beta-D-ribosyl)-5-[(5-phospho-beta-D-ribosylamino)methylideneamino]imidazole-4-carboxamide = 5-[(5-phospho-1-deoxy-D-ribulos-1-ylimino)methylamino]-1-(5-phospho-beta-D-ribosyl)imidazole-4-carboxamide</text>
        <dbReference type="Rhea" id="RHEA:15469"/>
        <dbReference type="ChEBI" id="CHEBI:58435"/>
        <dbReference type="ChEBI" id="CHEBI:58525"/>
        <dbReference type="EC" id="5.3.1.16"/>
    </reaction>
</comment>
<feature type="active site" description="Proton donor" evidence="9">
    <location>
        <position position="132"/>
    </location>
</feature>
<evidence type="ECO:0000256" key="8">
    <source>
        <dbReference type="ARBA" id="ARBA00023235"/>
    </source>
</evidence>
<gene>
    <name evidence="9" type="primary">hisA</name>
    <name evidence="12" type="ORF">AVDCRST_MAG71-1759</name>
</gene>
<dbReference type="UniPathway" id="UPA00031">
    <property type="reaction ID" value="UER00009"/>
</dbReference>
<keyword evidence="8 9" id="KW-0413">Isomerase</keyword>
<protein>
    <recommendedName>
        <fullName evidence="9 11">1-(5-phosphoribosyl)-5-[(5-phosphoribosylamino)methylideneamino] imidazole-4-carboxamide isomerase</fullName>
        <ecNumber evidence="9 11">5.3.1.16</ecNumber>
    </recommendedName>
    <alternativeName>
        <fullName evidence="9">Phosphoribosylformimino-5-aminoimidazole carboxamide ribotide isomerase</fullName>
    </alternativeName>
</protein>
<dbReference type="InterPro" id="IPR023016">
    <property type="entry name" value="HisA/PriA"/>
</dbReference>
<dbReference type="InterPro" id="IPR006063">
    <property type="entry name" value="HisA_bact_arch"/>
</dbReference>
<name>A0A6J4LE39_9GAMM</name>
<dbReference type="PANTHER" id="PTHR43090">
    <property type="entry name" value="1-(5-PHOSPHORIBOSYL)-5-[(5-PHOSPHORIBOSYLAMINO)METHYLIDENEAMINO] IMIDAZOLE-4-CARBOXAMIDE ISOMERASE"/>
    <property type="match status" value="1"/>
</dbReference>
<accession>A0A6J4LE39</accession>
<sequence>MSCVMYPAIDVRDGRVVRLRQGDYAQETRYPDDPITVATRYAQAGAQWLHLVDLDAARAGGYTLSPLLQRIRAETPLQVQTGGGVRDERDVDAILAAGAQRVVIGSLAVREPERVIAWLQRFGAERITVALDTRQDEPGRWLLPTEGWTNSDGALLTDLLQRYVDAGLQHLLCTDINRDGMLSGPNLDLYRDLLATAPHLAIQASGGVRDLRDVIAARDAGCGGVVLGKALLEGRIDLETLFAEPAPC</sequence>
<comment type="subcellular location">
    <subcellularLocation>
        <location evidence="2 9 11">Cytoplasm</location>
    </subcellularLocation>
</comment>
<dbReference type="HAMAP" id="MF_01014">
    <property type="entry name" value="HisA"/>
    <property type="match status" value="1"/>
</dbReference>
<evidence type="ECO:0000313" key="12">
    <source>
        <dbReference type="EMBL" id="CAA9330769.1"/>
    </source>
</evidence>
<dbReference type="GO" id="GO:0000105">
    <property type="term" value="P:L-histidine biosynthetic process"/>
    <property type="evidence" value="ECO:0007669"/>
    <property type="project" value="UniProtKB-UniRule"/>
</dbReference>
<dbReference type="GO" id="GO:0000162">
    <property type="term" value="P:L-tryptophan biosynthetic process"/>
    <property type="evidence" value="ECO:0007669"/>
    <property type="project" value="TreeGrafter"/>
</dbReference>
<dbReference type="Gene3D" id="3.20.20.70">
    <property type="entry name" value="Aldolase class I"/>
    <property type="match status" value="1"/>
</dbReference>
<evidence type="ECO:0000256" key="7">
    <source>
        <dbReference type="ARBA" id="ARBA00023102"/>
    </source>
</evidence>
<dbReference type="InterPro" id="IPR013785">
    <property type="entry name" value="Aldolase_TIM"/>
</dbReference>
<evidence type="ECO:0000256" key="1">
    <source>
        <dbReference type="ARBA" id="ARBA00000901"/>
    </source>
</evidence>
<dbReference type="GO" id="GO:0003949">
    <property type="term" value="F:1-(5-phosphoribosyl)-5-[(5-phosphoribosylamino)methylideneamino]imidazole-4-carboxamide isomerase activity"/>
    <property type="evidence" value="ECO:0007669"/>
    <property type="project" value="UniProtKB-UniRule"/>
</dbReference>
<dbReference type="CDD" id="cd04732">
    <property type="entry name" value="HisA"/>
    <property type="match status" value="1"/>
</dbReference>
<evidence type="ECO:0000256" key="4">
    <source>
        <dbReference type="ARBA" id="ARBA00009667"/>
    </source>
</evidence>
<comment type="similarity">
    <text evidence="4 9 10">Belongs to the HisA/HisF family.</text>
</comment>
<evidence type="ECO:0000256" key="2">
    <source>
        <dbReference type="ARBA" id="ARBA00004496"/>
    </source>
</evidence>
<dbReference type="InterPro" id="IPR006062">
    <property type="entry name" value="His_biosynth"/>
</dbReference>
<evidence type="ECO:0000256" key="6">
    <source>
        <dbReference type="ARBA" id="ARBA00022605"/>
    </source>
</evidence>
<feature type="active site" description="Proton acceptor" evidence="9">
    <location>
        <position position="10"/>
    </location>
</feature>
<dbReference type="PANTHER" id="PTHR43090:SF2">
    <property type="entry name" value="1-(5-PHOSPHORIBOSYL)-5-[(5-PHOSPHORIBOSYLAMINO)METHYLIDENEAMINO] IMIDAZOLE-4-CARBOXAMIDE ISOMERASE"/>
    <property type="match status" value="1"/>
</dbReference>
<dbReference type="GO" id="GO:0005737">
    <property type="term" value="C:cytoplasm"/>
    <property type="evidence" value="ECO:0007669"/>
    <property type="project" value="UniProtKB-SubCell"/>
</dbReference>
<keyword evidence="7 9" id="KW-0368">Histidine biosynthesis</keyword>
<keyword evidence="5 9" id="KW-0963">Cytoplasm</keyword>
<keyword evidence="6 9" id="KW-0028">Amino-acid biosynthesis</keyword>
<proteinExistence type="inferred from homology"/>
<dbReference type="InterPro" id="IPR011060">
    <property type="entry name" value="RibuloseP-bd_barrel"/>
</dbReference>
<evidence type="ECO:0000256" key="3">
    <source>
        <dbReference type="ARBA" id="ARBA00005133"/>
    </source>
</evidence>